<keyword evidence="2" id="KW-0408">Iron</keyword>
<feature type="binding site" evidence="2">
    <location>
        <position position="135"/>
    </location>
    <ligand>
        <name>Fe cation</name>
        <dbReference type="ChEBI" id="CHEBI:24875"/>
    </ligand>
</feature>
<feature type="active site" evidence="2">
    <location>
        <position position="132"/>
    </location>
</feature>
<dbReference type="SUPFAM" id="SSF56420">
    <property type="entry name" value="Peptide deformylase"/>
    <property type="match status" value="1"/>
</dbReference>
<dbReference type="InterPro" id="IPR023635">
    <property type="entry name" value="Peptide_deformylase"/>
</dbReference>
<evidence type="ECO:0000256" key="1">
    <source>
        <dbReference type="ARBA" id="ARBA00010759"/>
    </source>
</evidence>
<dbReference type="Pfam" id="PF01327">
    <property type="entry name" value="Pep_deformylase"/>
    <property type="match status" value="1"/>
</dbReference>
<keyword evidence="2 3" id="KW-0378">Hydrolase</keyword>
<dbReference type="PANTHER" id="PTHR10458">
    <property type="entry name" value="PEPTIDE DEFORMYLASE"/>
    <property type="match status" value="1"/>
</dbReference>
<protein>
    <recommendedName>
        <fullName evidence="2">Peptide deformylase</fullName>
        <shortName evidence="2">PDF</shortName>
        <ecNumber evidence="2">3.5.1.88</ecNumber>
    </recommendedName>
    <alternativeName>
        <fullName evidence="2">Polypeptide deformylase</fullName>
    </alternativeName>
</protein>
<accession>A0ABS4GB21</accession>
<comment type="catalytic activity">
    <reaction evidence="2">
        <text>N-terminal N-formyl-L-methionyl-[peptide] + H2O = N-terminal L-methionyl-[peptide] + formate</text>
        <dbReference type="Rhea" id="RHEA:24420"/>
        <dbReference type="Rhea" id="RHEA-COMP:10639"/>
        <dbReference type="Rhea" id="RHEA-COMP:10640"/>
        <dbReference type="ChEBI" id="CHEBI:15377"/>
        <dbReference type="ChEBI" id="CHEBI:15740"/>
        <dbReference type="ChEBI" id="CHEBI:49298"/>
        <dbReference type="ChEBI" id="CHEBI:64731"/>
        <dbReference type="EC" id="3.5.1.88"/>
    </reaction>
</comment>
<proteinExistence type="inferred from homology"/>
<dbReference type="Proteomes" id="UP001519342">
    <property type="component" value="Unassembled WGS sequence"/>
</dbReference>
<dbReference type="EMBL" id="JAGGKS010000002">
    <property type="protein sequence ID" value="MBP1924876.1"/>
    <property type="molecule type" value="Genomic_DNA"/>
</dbReference>
<comment type="cofactor">
    <cofactor evidence="2">
        <name>Fe(2+)</name>
        <dbReference type="ChEBI" id="CHEBI:29033"/>
    </cofactor>
    <text evidence="2">Binds 1 Fe(2+) ion.</text>
</comment>
<reference evidence="3 4" key="1">
    <citation type="submission" date="2021-03" db="EMBL/GenBank/DDBJ databases">
        <title>Genomic Encyclopedia of Type Strains, Phase IV (KMG-IV): sequencing the most valuable type-strain genomes for metagenomic binning, comparative biology and taxonomic classification.</title>
        <authorList>
            <person name="Goeker M."/>
        </authorList>
    </citation>
    <scope>NUCLEOTIDE SEQUENCE [LARGE SCALE GENOMIC DNA]</scope>
    <source>
        <strain evidence="3 4">DSM 24004</strain>
    </source>
</reference>
<dbReference type="PANTHER" id="PTHR10458:SF22">
    <property type="entry name" value="PEPTIDE DEFORMYLASE"/>
    <property type="match status" value="1"/>
</dbReference>
<dbReference type="HAMAP" id="MF_00163">
    <property type="entry name" value="Pep_deformylase"/>
    <property type="match status" value="1"/>
</dbReference>
<gene>
    <name evidence="2" type="primary">def</name>
    <name evidence="3" type="ORF">J2Z76_000733</name>
</gene>
<comment type="similarity">
    <text evidence="1 2">Belongs to the polypeptide deformylase family.</text>
</comment>
<feature type="binding site" evidence="2">
    <location>
        <position position="89"/>
    </location>
    <ligand>
        <name>Fe cation</name>
        <dbReference type="ChEBI" id="CHEBI:24875"/>
    </ligand>
</feature>
<dbReference type="Gene3D" id="3.90.45.10">
    <property type="entry name" value="Peptide deformylase"/>
    <property type="match status" value="1"/>
</dbReference>
<evidence type="ECO:0000313" key="3">
    <source>
        <dbReference type="EMBL" id="MBP1924876.1"/>
    </source>
</evidence>
<organism evidence="3 4">
    <name type="scientific">Sedimentibacter acidaminivorans</name>
    <dbReference type="NCBI Taxonomy" id="913099"/>
    <lineage>
        <taxon>Bacteria</taxon>
        <taxon>Bacillati</taxon>
        <taxon>Bacillota</taxon>
        <taxon>Tissierellia</taxon>
        <taxon>Sedimentibacter</taxon>
    </lineage>
</organism>
<dbReference type="GO" id="GO:0042586">
    <property type="term" value="F:peptide deformylase activity"/>
    <property type="evidence" value="ECO:0007669"/>
    <property type="project" value="UniProtKB-EC"/>
</dbReference>
<name>A0ABS4GB21_9FIRM</name>
<comment type="caution">
    <text evidence="3">The sequence shown here is derived from an EMBL/GenBank/DDBJ whole genome shotgun (WGS) entry which is preliminary data.</text>
</comment>
<dbReference type="NCBIfam" id="TIGR00079">
    <property type="entry name" value="pept_deformyl"/>
    <property type="match status" value="1"/>
</dbReference>
<evidence type="ECO:0000313" key="4">
    <source>
        <dbReference type="Proteomes" id="UP001519342"/>
    </source>
</evidence>
<keyword evidence="2" id="KW-0479">Metal-binding</keyword>
<keyword evidence="4" id="KW-1185">Reference proteome</keyword>
<dbReference type="PRINTS" id="PR01576">
    <property type="entry name" value="PDEFORMYLASE"/>
</dbReference>
<feature type="binding site" evidence="2">
    <location>
        <position position="131"/>
    </location>
    <ligand>
        <name>Fe cation</name>
        <dbReference type="ChEBI" id="CHEBI:24875"/>
    </ligand>
</feature>
<keyword evidence="2" id="KW-0648">Protein biosynthesis</keyword>
<dbReference type="EC" id="3.5.1.88" evidence="2"/>
<sequence length="148" mass="16665">MALRTVRINGDEILRKKSREVTKIDNKILTLLDDMVDTMYEKDGIGLAAPQVGILKRLVVIDIGDEYVYKMINPRVVKSSGKQIDQEGCLSVPEIKGNVVRPKNVTVEYTNENGDEVTLVAEDLLARCICHEVDHLNGVLFIDRIEKE</sequence>
<dbReference type="InterPro" id="IPR036821">
    <property type="entry name" value="Peptide_deformylase_sf"/>
</dbReference>
<dbReference type="NCBIfam" id="NF001159">
    <property type="entry name" value="PRK00150.1-3"/>
    <property type="match status" value="1"/>
</dbReference>
<evidence type="ECO:0000256" key="2">
    <source>
        <dbReference type="HAMAP-Rule" id="MF_00163"/>
    </source>
</evidence>
<comment type="function">
    <text evidence="2">Removes the formyl group from the N-terminal Met of newly synthesized proteins. Requires at least a dipeptide for an efficient rate of reaction. N-terminal L-methionine is a prerequisite for activity but the enzyme has broad specificity at other positions.</text>
</comment>
<dbReference type="CDD" id="cd00487">
    <property type="entry name" value="Pep_deformylase"/>
    <property type="match status" value="1"/>
</dbReference>
<dbReference type="PIRSF" id="PIRSF004749">
    <property type="entry name" value="Pep_def"/>
    <property type="match status" value="1"/>
</dbReference>
<dbReference type="RefSeq" id="WP_209510638.1">
    <property type="nucleotide sequence ID" value="NZ_JAGGKS010000002.1"/>
</dbReference>